<reference evidence="1 2" key="2">
    <citation type="submission" date="2018-11" db="EMBL/GenBank/DDBJ databases">
        <authorList>
            <consortium name="Pathogen Informatics"/>
        </authorList>
    </citation>
    <scope>NUCLEOTIDE SEQUENCE [LARGE SCALE GENOMIC DNA]</scope>
    <source>
        <strain evidence="1 2">MHpl1</strain>
    </source>
</reference>
<sequence>MGKATTKLTDEVYQMTSDYIIVSANYETTTEKIGIIKGKFSQIWKKTGNSYSIYHDEFEMN</sequence>
<dbReference type="EMBL" id="UZAF01005347">
    <property type="protein sequence ID" value="VDO15195.1"/>
    <property type="molecule type" value="Genomic_DNA"/>
</dbReference>
<accession>A0A0N4VYZ3</accession>
<gene>
    <name evidence="1" type="ORF">HPLM_LOCUS2513</name>
</gene>
<evidence type="ECO:0000313" key="2">
    <source>
        <dbReference type="Proteomes" id="UP000268014"/>
    </source>
</evidence>
<evidence type="ECO:0000313" key="3">
    <source>
        <dbReference type="WBParaSite" id="HPLM_0000251401-mRNA-1"/>
    </source>
</evidence>
<evidence type="ECO:0000313" key="1">
    <source>
        <dbReference type="EMBL" id="VDO15195.1"/>
    </source>
</evidence>
<organism evidence="3">
    <name type="scientific">Haemonchus placei</name>
    <name type="common">Barber's pole worm</name>
    <dbReference type="NCBI Taxonomy" id="6290"/>
    <lineage>
        <taxon>Eukaryota</taxon>
        <taxon>Metazoa</taxon>
        <taxon>Ecdysozoa</taxon>
        <taxon>Nematoda</taxon>
        <taxon>Chromadorea</taxon>
        <taxon>Rhabditida</taxon>
        <taxon>Rhabditina</taxon>
        <taxon>Rhabditomorpha</taxon>
        <taxon>Strongyloidea</taxon>
        <taxon>Trichostrongylidae</taxon>
        <taxon>Haemonchus</taxon>
    </lineage>
</organism>
<reference evidence="3" key="1">
    <citation type="submission" date="2017-02" db="UniProtKB">
        <authorList>
            <consortium name="WormBaseParasite"/>
        </authorList>
    </citation>
    <scope>IDENTIFICATION</scope>
</reference>
<proteinExistence type="predicted"/>
<dbReference type="OrthoDB" id="5793381at2759"/>
<dbReference type="PANTHER" id="PTHR31664:SF4">
    <property type="entry name" value="DUF4440 DOMAIN-CONTAINING PROTEIN"/>
    <property type="match status" value="1"/>
</dbReference>
<protein>
    <submittedName>
        <fullName evidence="3">DUF4440 domain-containing protein</fullName>
    </submittedName>
</protein>
<dbReference type="Proteomes" id="UP000268014">
    <property type="component" value="Unassembled WGS sequence"/>
</dbReference>
<dbReference type="WBParaSite" id="HPLM_0000251401-mRNA-1">
    <property type="protein sequence ID" value="HPLM_0000251401-mRNA-1"/>
    <property type="gene ID" value="HPLM_0000251401"/>
</dbReference>
<keyword evidence="2" id="KW-1185">Reference proteome</keyword>
<name>A0A0N4VYZ3_HAEPC</name>
<dbReference type="PANTHER" id="PTHR31664">
    <property type="entry name" value="PROTEIN CBG16427"/>
    <property type="match status" value="1"/>
</dbReference>
<dbReference type="OMA" id="YHDEWEV"/>
<dbReference type="AlphaFoldDB" id="A0A0N4VYZ3"/>